<name>A0A4C1TFX0_EUMVA</name>
<comment type="caution">
    <text evidence="1">The sequence shown here is derived from an EMBL/GenBank/DDBJ whole genome shotgun (WGS) entry which is preliminary data.</text>
</comment>
<dbReference type="AlphaFoldDB" id="A0A4C1TFX0"/>
<dbReference type="Proteomes" id="UP000299102">
    <property type="component" value="Unassembled WGS sequence"/>
</dbReference>
<organism evidence="1 2">
    <name type="scientific">Eumeta variegata</name>
    <name type="common">Bagworm moth</name>
    <name type="synonym">Eumeta japonica</name>
    <dbReference type="NCBI Taxonomy" id="151549"/>
    <lineage>
        <taxon>Eukaryota</taxon>
        <taxon>Metazoa</taxon>
        <taxon>Ecdysozoa</taxon>
        <taxon>Arthropoda</taxon>
        <taxon>Hexapoda</taxon>
        <taxon>Insecta</taxon>
        <taxon>Pterygota</taxon>
        <taxon>Neoptera</taxon>
        <taxon>Endopterygota</taxon>
        <taxon>Lepidoptera</taxon>
        <taxon>Glossata</taxon>
        <taxon>Ditrysia</taxon>
        <taxon>Tineoidea</taxon>
        <taxon>Psychidae</taxon>
        <taxon>Oiketicinae</taxon>
        <taxon>Eumeta</taxon>
    </lineage>
</organism>
<evidence type="ECO:0000313" key="1">
    <source>
        <dbReference type="EMBL" id="GBP12201.1"/>
    </source>
</evidence>
<evidence type="ECO:0000313" key="2">
    <source>
        <dbReference type="Proteomes" id="UP000299102"/>
    </source>
</evidence>
<keyword evidence="2" id="KW-1185">Reference proteome</keyword>
<sequence>MKRVDRVASQPPIANAVGIWRRTCEMCEYTVQLCGQYTKLCRSELPANDAVRKFNSPQPFLILPRISILRHCDAFVTTFTAAKFVTNRFRSSPFHYSIHICRYEWSYGAVAGGRRSFALSLLPLLQLRDPASEVRGAVTYARCGIMPADNWETRNSYII</sequence>
<gene>
    <name evidence="1" type="ORF">EVAR_6380_1</name>
</gene>
<dbReference type="EMBL" id="BGZK01000050">
    <property type="protein sequence ID" value="GBP12201.1"/>
    <property type="molecule type" value="Genomic_DNA"/>
</dbReference>
<reference evidence="1 2" key="1">
    <citation type="journal article" date="2019" name="Commun. Biol.">
        <title>The bagworm genome reveals a unique fibroin gene that provides high tensile strength.</title>
        <authorList>
            <person name="Kono N."/>
            <person name="Nakamura H."/>
            <person name="Ohtoshi R."/>
            <person name="Tomita M."/>
            <person name="Numata K."/>
            <person name="Arakawa K."/>
        </authorList>
    </citation>
    <scope>NUCLEOTIDE SEQUENCE [LARGE SCALE GENOMIC DNA]</scope>
</reference>
<protein>
    <submittedName>
        <fullName evidence="1">Uncharacterized protein</fullName>
    </submittedName>
</protein>
<accession>A0A4C1TFX0</accession>
<proteinExistence type="predicted"/>